<reference evidence="2 3" key="1">
    <citation type="submission" date="2021-01" db="EMBL/GenBank/DDBJ databases">
        <title>Whole genome shotgun sequence of Catellatospora citrea NBRC 14495.</title>
        <authorList>
            <person name="Komaki H."/>
            <person name="Tamura T."/>
        </authorList>
    </citation>
    <scope>NUCLEOTIDE SEQUENCE [LARGE SCALE GENOMIC DNA]</scope>
    <source>
        <strain evidence="2 3">NBRC 14495</strain>
    </source>
</reference>
<dbReference type="AlphaFoldDB" id="A0A8J3KMW1"/>
<dbReference type="InterPro" id="IPR020941">
    <property type="entry name" value="SUFU-like_domain"/>
</dbReference>
<sequence>MTEDTDEYPGWDAIDAALGRLYPGVEPQHYGTLIKWALGGPDPLDGVSFHRRDDHWHLVSYGMSELYRKEWDDPAQSGWGFEFTFRVARPADEDAPPLWAANFLQALARYVFGSGNGFGPGHHLDLNGPVCAERPDTAIRAAAFTDDPELGVIDTPHGQVRFLQVVGLTLEEYAVVEQWDAQRLLDALRPRLPLLVTDLDRVDLTGDAGVAAAISRGVREDGSSTGALFVAEASWQQRDGATTVTVGANAAARIGRVLAARLPFDRELYLAGPEGGVRIRPGGRLALAQEADGLLDLQITPEVLAELAGLLRPVAGVHRLAAAPELTVRIVRSQIRDQSGAVVAEVG</sequence>
<protein>
    <recommendedName>
        <fullName evidence="1">Suppressor of fused-like domain-containing protein</fullName>
    </recommendedName>
</protein>
<comment type="caution">
    <text evidence="2">The sequence shown here is derived from an EMBL/GenBank/DDBJ whole genome shotgun (WGS) entry which is preliminary data.</text>
</comment>
<gene>
    <name evidence="2" type="ORF">Cci01nite_50690</name>
</gene>
<accession>A0A8J3KMW1</accession>
<evidence type="ECO:0000313" key="2">
    <source>
        <dbReference type="EMBL" id="GIF99975.1"/>
    </source>
</evidence>
<dbReference type="Proteomes" id="UP000659904">
    <property type="component" value="Unassembled WGS sequence"/>
</dbReference>
<dbReference type="PIRSF" id="PIRSF038192">
    <property type="entry name" value="Txn_reg_BtrU_prd"/>
    <property type="match status" value="1"/>
</dbReference>
<dbReference type="SUPFAM" id="SSF103359">
    <property type="entry name" value="Suppressor of Fused, N-terminal domain"/>
    <property type="match status" value="1"/>
</dbReference>
<keyword evidence="3" id="KW-1185">Reference proteome</keyword>
<dbReference type="PANTHER" id="PTHR10928">
    <property type="entry name" value="SUPPRESSOR OF FUSED"/>
    <property type="match status" value="1"/>
</dbReference>
<dbReference type="InterPro" id="IPR017429">
    <property type="entry name" value="Suppressor_of_fused_bac"/>
</dbReference>
<dbReference type="PANTHER" id="PTHR10928:SF2">
    <property type="entry name" value="SUPPRESSOR OF FUSED HOMOLOG"/>
    <property type="match status" value="1"/>
</dbReference>
<organism evidence="2 3">
    <name type="scientific">Catellatospora citrea</name>
    <dbReference type="NCBI Taxonomy" id="53366"/>
    <lineage>
        <taxon>Bacteria</taxon>
        <taxon>Bacillati</taxon>
        <taxon>Actinomycetota</taxon>
        <taxon>Actinomycetes</taxon>
        <taxon>Micromonosporales</taxon>
        <taxon>Micromonosporaceae</taxon>
        <taxon>Catellatospora</taxon>
    </lineage>
</organism>
<feature type="domain" description="Suppressor of fused-like" evidence="1">
    <location>
        <begin position="40"/>
        <end position="201"/>
    </location>
</feature>
<dbReference type="InterPro" id="IPR007768">
    <property type="entry name" value="Suppressor_of_fused"/>
</dbReference>
<dbReference type="RefSeq" id="WP_170213303.1">
    <property type="nucleotide sequence ID" value="NZ_BONH01000024.1"/>
</dbReference>
<dbReference type="Pfam" id="PF05076">
    <property type="entry name" value="SUFU"/>
    <property type="match status" value="1"/>
</dbReference>
<dbReference type="EMBL" id="BONH01000024">
    <property type="protein sequence ID" value="GIF99975.1"/>
    <property type="molecule type" value="Genomic_DNA"/>
</dbReference>
<evidence type="ECO:0000313" key="3">
    <source>
        <dbReference type="Proteomes" id="UP000659904"/>
    </source>
</evidence>
<proteinExistence type="predicted"/>
<dbReference type="GO" id="GO:0005737">
    <property type="term" value="C:cytoplasm"/>
    <property type="evidence" value="ECO:0007669"/>
    <property type="project" value="TreeGrafter"/>
</dbReference>
<name>A0A8J3KMW1_9ACTN</name>
<dbReference type="InterPro" id="IPR037181">
    <property type="entry name" value="SUFU_N"/>
</dbReference>
<evidence type="ECO:0000259" key="1">
    <source>
        <dbReference type="Pfam" id="PF05076"/>
    </source>
</evidence>